<dbReference type="EMBL" id="JBDIME010000046">
    <property type="protein sequence ID" value="MEN2793394.1"/>
    <property type="molecule type" value="Genomic_DNA"/>
</dbReference>
<organism evidence="1 2">
    <name type="scientific">Sphingomonas oligophenolica</name>
    <dbReference type="NCBI Taxonomy" id="301154"/>
    <lineage>
        <taxon>Bacteria</taxon>
        <taxon>Pseudomonadati</taxon>
        <taxon>Pseudomonadota</taxon>
        <taxon>Alphaproteobacteria</taxon>
        <taxon>Sphingomonadales</taxon>
        <taxon>Sphingomonadaceae</taxon>
        <taxon>Sphingomonas</taxon>
    </lineage>
</organism>
<dbReference type="SUPFAM" id="SSF103025">
    <property type="entry name" value="Folate-binding domain"/>
    <property type="match status" value="1"/>
</dbReference>
<comment type="caution">
    <text evidence="1">The sequence shown here is derived from an EMBL/GenBank/DDBJ whole genome shotgun (WGS) entry which is preliminary data.</text>
</comment>
<reference evidence="1 2" key="1">
    <citation type="submission" date="2024-05" db="EMBL/GenBank/DDBJ databases">
        <authorList>
            <person name="Liu Q."/>
            <person name="Xin Y.-H."/>
        </authorList>
    </citation>
    <scope>NUCLEOTIDE SEQUENCE [LARGE SCALE GENOMIC DNA]</scope>
    <source>
        <strain evidence="1 2">CGMCC 1.10181</strain>
    </source>
</reference>
<dbReference type="InterPro" id="IPR007375">
    <property type="entry name" value="SoxG"/>
</dbReference>
<evidence type="ECO:0000313" key="1">
    <source>
        <dbReference type="EMBL" id="MEN2793394.1"/>
    </source>
</evidence>
<gene>
    <name evidence="1" type="ORF">ABC974_27490</name>
</gene>
<dbReference type="Proteomes" id="UP001419910">
    <property type="component" value="Unassembled WGS sequence"/>
</dbReference>
<dbReference type="InterPro" id="IPR027266">
    <property type="entry name" value="TrmE/GcvT-like"/>
</dbReference>
<name>A0ABU9YC57_9SPHN</name>
<evidence type="ECO:0000313" key="2">
    <source>
        <dbReference type="Proteomes" id="UP001419910"/>
    </source>
</evidence>
<keyword evidence="2" id="KW-1185">Reference proteome</keyword>
<dbReference type="RefSeq" id="WP_343892767.1">
    <property type="nucleotide sequence ID" value="NZ_BAAAEH010000063.1"/>
</dbReference>
<dbReference type="Pfam" id="PF04268">
    <property type="entry name" value="SoxG"/>
    <property type="match status" value="1"/>
</dbReference>
<accession>A0ABU9YC57</accession>
<protein>
    <submittedName>
        <fullName evidence="1">Sarcosine oxidase subunit gamma family protein</fullName>
    </submittedName>
</protein>
<dbReference type="Gene3D" id="3.30.1360.120">
    <property type="entry name" value="Probable tRNA modification gtpase trme, domain 1"/>
    <property type="match status" value="1"/>
</dbReference>
<dbReference type="Gene3D" id="3.30.70.1520">
    <property type="entry name" value="Heterotetrameric sarcosine oxidase"/>
    <property type="match status" value="1"/>
</dbReference>
<proteinExistence type="predicted"/>
<sequence>MIEAPIRSDPLPAEPVCHAGVTLSLAPARVRYSVRTRVPRDLPVKVTTTAPFGSGTALCLGPDEWLLMLLDGTPAPAIPGAHSVTDVSHRSIGIKIEGPKAEALLLTGCALDLGRDFPAGKATRTLYDGVEIILWRIGVESFHIDVWRSFAPYLWAALELAASDFR</sequence>